<evidence type="ECO:0000256" key="1">
    <source>
        <dbReference type="SAM" id="SignalP"/>
    </source>
</evidence>
<dbReference type="EMBL" id="QXGA01004205">
    <property type="protein sequence ID" value="KAE9075381.1"/>
    <property type="molecule type" value="Genomic_DNA"/>
</dbReference>
<name>A0A6A3VWP0_9STRA</name>
<dbReference type="AlphaFoldDB" id="A0A6A3VWP0"/>
<evidence type="ECO:0000313" key="8">
    <source>
        <dbReference type="Proteomes" id="UP000440367"/>
    </source>
</evidence>
<gene>
    <name evidence="5" type="ORF">PF002_g29518</name>
    <name evidence="4" type="ORF">PF005_g28990</name>
    <name evidence="3" type="ORF">PF006_g28339</name>
    <name evidence="2" type="ORF">PF009_g29572</name>
</gene>
<dbReference type="EMBL" id="QXGF01004206">
    <property type="protein sequence ID" value="KAE8920131.1"/>
    <property type="molecule type" value="Genomic_DNA"/>
</dbReference>
<dbReference type="EMBL" id="QXGB01004254">
    <property type="protein sequence ID" value="KAE9166942.1"/>
    <property type="molecule type" value="Genomic_DNA"/>
</dbReference>
<protein>
    <submittedName>
        <fullName evidence="5">Uncharacterized protein</fullName>
    </submittedName>
</protein>
<dbReference type="Proteomes" id="UP000440732">
    <property type="component" value="Unassembled WGS sequence"/>
</dbReference>
<evidence type="ECO:0000313" key="2">
    <source>
        <dbReference type="EMBL" id="KAE8920131.1"/>
    </source>
</evidence>
<dbReference type="Proteomes" id="UP000429523">
    <property type="component" value="Unassembled WGS sequence"/>
</dbReference>
<organism evidence="5 8">
    <name type="scientific">Phytophthora fragariae</name>
    <dbReference type="NCBI Taxonomy" id="53985"/>
    <lineage>
        <taxon>Eukaryota</taxon>
        <taxon>Sar</taxon>
        <taxon>Stramenopiles</taxon>
        <taxon>Oomycota</taxon>
        <taxon>Peronosporomycetes</taxon>
        <taxon>Peronosporales</taxon>
        <taxon>Peronosporaceae</taxon>
        <taxon>Phytophthora</taxon>
    </lineage>
</organism>
<evidence type="ECO:0000313" key="6">
    <source>
        <dbReference type="Proteomes" id="UP000429523"/>
    </source>
</evidence>
<accession>A0A6A3VWP0</accession>
<evidence type="ECO:0000313" key="3">
    <source>
        <dbReference type="EMBL" id="KAE9075381.1"/>
    </source>
</evidence>
<proteinExistence type="predicted"/>
<comment type="caution">
    <text evidence="5">The sequence shown here is derived from an EMBL/GenBank/DDBJ whole genome shotgun (WGS) entry which is preliminary data.</text>
</comment>
<feature type="chain" id="PRO_5036166556" evidence="1">
    <location>
        <begin position="17"/>
        <end position="75"/>
    </location>
</feature>
<feature type="signal peptide" evidence="1">
    <location>
        <begin position="1"/>
        <end position="16"/>
    </location>
</feature>
<keyword evidence="7" id="KW-1185">Reference proteome</keyword>
<dbReference type="EMBL" id="QXGD01004078">
    <property type="protein sequence ID" value="KAE9172629.1"/>
    <property type="molecule type" value="Genomic_DNA"/>
</dbReference>
<keyword evidence="1" id="KW-0732">Signal</keyword>
<dbReference type="Proteomes" id="UP000440367">
    <property type="component" value="Unassembled WGS sequence"/>
</dbReference>
<dbReference type="Proteomes" id="UP000433483">
    <property type="component" value="Unassembled WGS sequence"/>
</dbReference>
<feature type="non-terminal residue" evidence="5">
    <location>
        <position position="75"/>
    </location>
</feature>
<evidence type="ECO:0000313" key="5">
    <source>
        <dbReference type="EMBL" id="KAE9172629.1"/>
    </source>
</evidence>
<evidence type="ECO:0000313" key="4">
    <source>
        <dbReference type="EMBL" id="KAE9166942.1"/>
    </source>
</evidence>
<sequence length="75" mass="8125">MMNAGFLLSTLVYGKALRFETSNDSDFPDDVIPVKFGELTLRCFGVCNRMFSSICSAVAGLSTEASLGYDSVRSD</sequence>
<evidence type="ECO:0000313" key="9">
    <source>
        <dbReference type="Proteomes" id="UP000440732"/>
    </source>
</evidence>
<evidence type="ECO:0000313" key="7">
    <source>
        <dbReference type="Proteomes" id="UP000433483"/>
    </source>
</evidence>
<reference evidence="6 7" key="1">
    <citation type="submission" date="2018-08" db="EMBL/GenBank/DDBJ databases">
        <title>Genomic investigation of the strawberry pathogen Phytophthora fragariae indicates pathogenicity is determined by transcriptional variation in three key races.</title>
        <authorList>
            <person name="Adams T.M."/>
            <person name="Armitage A.D."/>
            <person name="Sobczyk M.K."/>
            <person name="Bates H.J."/>
            <person name="Dunwell J.M."/>
            <person name="Nellist C.F."/>
            <person name="Harrison R.J."/>
        </authorList>
    </citation>
    <scope>NUCLEOTIDE SEQUENCE [LARGE SCALE GENOMIC DNA]</scope>
    <source>
        <strain evidence="5 8">BC-1</strain>
        <strain evidence="4 7">NOV-27</strain>
        <strain evidence="3 9">NOV-5</strain>
        <strain evidence="2 6">NOV-9</strain>
    </source>
</reference>